<evidence type="ECO:0000313" key="1">
    <source>
        <dbReference type="EMBL" id="VAX46188.1"/>
    </source>
</evidence>
<gene>
    <name evidence="1" type="ORF">AC2117_03411</name>
</gene>
<reference evidence="1 2" key="1">
    <citation type="submission" date="2018-08" db="EMBL/GenBank/DDBJ databases">
        <authorList>
            <person name="Gonzaga-Molto A."/>
        </authorList>
    </citation>
    <scope>NUCLEOTIDE SEQUENCE [LARGE SCALE GENOMIC DNA]</scope>
    <source>
        <strain evidence="1">Acinetobacter calcoaceticus str. 2117</strain>
    </source>
</reference>
<name>A0A446ZNX4_ACICA</name>
<sequence length="86" mass="10057">MSLQEMISNIEHISDEHTIYAEQPWDITSKAIALSDDEKMEVIIKDKCYSYFLEVFIIKELIEDLDDSLNNQNLVFKIIQYAINDA</sequence>
<dbReference type="AlphaFoldDB" id="A0A446ZNX4"/>
<dbReference type="EMBL" id="LS999521">
    <property type="protein sequence ID" value="VAX46188.1"/>
    <property type="molecule type" value="Genomic_DNA"/>
</dbReference>
<dbReference type="RefSeq" id="WP_133975693.1">
    <property type="nucleotide sequence ID" value="NZ_JAZEXT010000004.1"/>
</dbReference>
<accession>A0A446ZNX4</accession>
<evidence type="ECO:0000313" key="2">
    <source>
        <dbReference type="Proteomes" id="UP000294355"/>
    </source>
</evidence>
<protein>
    <submittedName>
        <fullName evidence="1">Uncharacterized protein</fullName>
    </submittedName>
</protein>
<dbReference type="OrthoDB" id="5917469at2"/>
<organism evidence="1 2">
    <name type="scientific">Acinetobacter calcoaceticus</name>
    <dbReference type="NCBI Taxonomy" id="471"/>
    <lineage>
        <taxon>Bacteria</taxon>
        <taxon>Pseudomonadati</taxon>
        <taxon>Pseudomonadota</taxon>
        <taxon>Gammaproteobacteria</taxon>
        <taxon>Moraxellales</taxon>
        <taxon>Moraxellaceae</taxon>
        <taxon>Acinetobacter</taxon>
        <taxon>Acinetobacter calcoaceticus/baumannii complex</taxon>
    </lineage>
</organism>
<proteinExistence type="predicted"/>
<dbReference type="Proteomes" id="UP000294355">
    <property type="component" value="Chromosome"/>
</dbReference>